<accession>A0A1G2Q8G4</accession>
<evidence type="ECO:0000313" key="12">
    <source>
        <dbReference type="EMBL" id="OHA56813.1"/>
    </source>
</evidence>
<dbReference type="PIRSF" id="PIRSF004557">
    <property type="entry name" value="SecY"/>
    <property type="match status" value="1"/>
</dbReference>
<evidence type="ECO:0000256" key="3">
    <source>
        <dbReference type="ARBA" id="ARBA00022448"/>
    </source>
</evidence>
<organism evidence="12 13">
    <name type="scientific">Candidatus Vogelbacteria bacterium GWA1_51_14</name>
    <dbReference type="NCBI Taxonomy" id="1802435"/>
    <lineage>
        <taxon>Bacteria</taxon>
        <taxon>Candidatus Vogeliibacteriota</taxon>
    </lineage>
</organism>
<evidence type="ECO:0000256" key="8">
    <source>
        <dbReference type="ARBA" id="ARBA00023136"/>
    </source>
</evidence>
<keyword evidence="7 10" id="KW-0811">Translocation</keyword>
<feature type="transmembrane region" description="Helical" evidence="10">
    <location>
        <begin position="181"/>
        <end position="202"/>
    </location>
</feature>
<dbReference type="STRING" id="1802435.A2114_00560"/>
<dbReference type="PANTHER" id="PTHR10906">
    <property type="entry name" value="SECY/SEC61-ALPHA FAMILY MEMBER"/>
    <property type="match status" value="1"/>
</dbReference>
<dbReference type="GO" id="GO:0065002">
    <property type="term" value="P:intracellular protein transmembrane transport"/>
    <property type="evidence" value="ECO:0007669"/>
    <property type="project" value="UniProtKB-UniRule"/>
</dbReference>
<feature type="transmembrane region" description="Helical" evidence="10">
    <location>
        <begin position="74"/>
        <end position="96"/>
    </location>
</feature>
<protein>
    <recommendedName>
        <fullName evidence="9 10">Protein translocase subunit SecY</fullName>
    </recommendedName>
</protein>
<feature type="transmembrane region" description="Helical" evidence="10">
    <location>
        <begin position="208"/>
        <end position="229"/>
    </location>
</feature>
<dbReference type="PROSITE" id="PS00756">
    <property type="entry name" value="SECY_2"/>
    <property type="match status" value="1"/>
</dbReference>
<dbReference type="HAMAP" id="MF_01465">
    <property type="entry name" value="SecY"/>
    <property type="match status" value="1"/>
</dbReference>
<comment type="caution">
    <text evidence="10">Lacks conserved residue(s) required for the propagation of feature annotation.</text>
</comment>
<evidence type="ECO:0000313" key="13">
    <source>
        <dbReference type="Proteomes" id="UP000176494"/>
    </source>
</evidence>
<keyword evidence="8 10" id="KW-0472">Membrane</keyword>
<dbReference type="Pfam" id="PF00344">
    <property type="entry name" value="SecY"/>
    <property type="match status" value="1"/>
</dbReference>
<dbReference type="InterPro" id="IPR026593">
    <property type="entry name" value="SecY"/>
</dbReference>
<evidence type="ECO:0000256" key="11">
    <source>
        <dbReference type="RuleBase" id="RU004349"/>
    </source>
</evidence>
<comment type="function">
    <text evidence="10">The central subunit of the protein translocation channel SecYEG. Consists of two halves formed by TMs 1-5 and 6-10. These two domains form a lateral gate at the front which open onto the bilayer between TMs 2 and 7, and are clamped together by SecE at the back. The channel is closed by both a pore ring composed of hydrophobic SecY resides and a short helix (helix 2A) on the extracellular side of the membrane which forms a plug. The plug probably moves laterally to allow the channel to open. The ring and the pore may move independently.</text>
</comment>
<keyword evidence="6 10" id="KW-1133">Transmembrane helix</keyword>
<dbReference type="Gene3D" id="1.10.3370.10">
    <property type="entry name" value="SecY subunit domain"/>
    <property type="match status" value="1"/>
</dbReference>
<evidence type="ECO:0000256" key="1">
    <source>
        <dbReference type="ARBA" id="ARBA00004141"/>
    </source>
</evidence>
<evidence type="ECO:0000256" key="2">
    <source>
        <dbReference type="ARBA" id="ARBA00005751"/>
    </source>
</evidence>
<feature type="transmembrane region" description="Helical" evidence="10">
    <location>
        <begin position="21"/>
        <end position="40"/>
    </location>
</feature>
<keyword evidence="4 10" id="KW-0812">Transmembrane</keyword>
<gene>
    <name evidence="10" type="primary">secY</name>
    <name evidence="12" type="ORF">A2114_00560</name>
</gene>
<feature type="transmembrane region" description="Helical" evidence="10">
    <location>
        <begin position="391"/>
        <end position="412"/>
    </location>
</feature>
<feature type="transmembrane region" description="Helical" evidence="10">
    <location>
        <begin position="117"/>
        <end position="137"/>
    </location>
</feature>
<dbReference type="NCBIfam" id="TIGR00967">
    <property type="entry name" value="3a0501s007"/>
    <property type="match status" value="1"/>
</dbReference>
<dbReference type="InterPro" id="IPR002208">
    <property type="entry name" value="SecY/SEC61-alpha"/>
</dbReference>
<proteinExistence type="inferred from homology"/>
<comment type="subcellular location">
    <subcellularLocation>
        <location evidence="10">Cell membrane</location>
        <topology evidence="10">Multi-pass membrane protein</topology>
    </subcellularLocation>
    <subcellularLocation>
        <location evidence="1">Membrane</location>
        <topology evidence="1">Multi-pass membrane protein</topology>
    </subcellularLocation>
</comment>
<reference evidence="12 13" key="1">
    <citation type="journal article" date="2016" name="Nat. Commun.">
        <title>Thousands of microbial genomes shed light on interconnected biogeochemical processes in an aquifer system.</title>
        <authorList>
            <person name="Anantharaman K."/>
            <person name="Brown C.T."/>
            <person name="Hug L.A."/>
            <person name="Sharon I."/>
            <person name="Castelle C.J."/>
            <person name="Probst A.J."/>
            <person name="Thomas B.C."/>
            <person name="Singh A."/>
            <person name="Wilkins M.J."/>
            <person name="Karaoz U."/>
            <person name="Brodie E.L."/>
            <person name="Williams K.H."/>
            <person name="Hubbard S.S."/>
            <person name="Banfield J.F."/>
        </authorList>
    </citation>
    <scope>NUCLEOTIDE SEQUENCE [LARGE SCALE GENOMIC DNA]</scope>
</reference>
<dbReference type="SUPFAM" id="SSF103491">
    <property type="entry name" value="Preprotein translocase SecY subunit"/>
    <property type="match status" value="1"/>
</dbReference>
<comment type="caution">
    <text evidence="12">The sequence shown here is derived from an EMBL/GenBank/DDBJ whole genome shotgun (WGS) entry which is preliminary data.</text>
</comment>
<dbReference type="EMBL" id="MHTG01000030">
    <property type="protein sequence ID" value="OHA56813.1"/>
    <property type="molecule type" value="Genomic_DNA"/>
</dbReference>
<name>A0A1G2Q8G4_9BACT</name>
<dbReference type="GO" id="GO:0005886">
    <property type="term" value="C:plasma membrane"/>
    <property type="evidence" value="ECO:0007669"/>
    <property type="project" value="UniProtKB-SubCell"/>
</dbReference>
<feature type="transmembrane region" description="Helical" evidence="10">
    <location>
        <begin position="152"/>
        <end position="169"/>
    </location>
</feature>
<evidence type="ECO:0000256" key="7">
    <source>
        <dbReference type="ARBA" id="ARBA00023010"/>
    </source>
</evidence>
<dbReference type="GO" id="GO:0043952">
    <property type="term" value="P:protein transport by the Sec complex"/>
    <property type="evidence" value="ECO:0007669"/>
    <property type="project" value="UniProtKB-UniRule"/>
</dbReference>
<comment type="subunit">
    <text evidence="10">Component of the Sec protein translocase complex. Heterotrimer consisting of SecY, SecE and SecG subunits. The heterotrimers can form oligomers, although 1 heterotrimer is thought to be able to translocate proteins. Interacts with the ribosome. Interacts with SecDF, and other proteins may be involved. Interacts with SecA.</text>
</comment>
<keyword evidence="10" id="KW-1003">Cell membrane</keyword>
<evidence type="ECO:0000256" key="6">
    <source>
        <dbReference type="ARBA" id="ARBA00022989"/>
    </source>
</evidence>
<dbReference type="InterPro" id="IPR030659">
    <property type="entry name" value="SecY_CS"/>
</dbReference>
<dbReference type="InterPro" id="IPR023201">
    <property type="entry name" value="SecY_dom_sf"/>
</dbReference>
<keyword evidence="5 10" id="KW-0653">Protein transport</keyword>
<feature type="transmembrane region" description="Helical" evidence="10">
    <location>
        <begin position="367"/>
        <end position="385"/>
    </location>
</feature>
<dbReference type="PRINTS" id="PR00303">
    <property type="entry name" value="SECYTRNLCASE"/>
</dbReference>
<dbReference type="FunFam" id="1.10.3370.10:FF:000001">
    <property type="entry name" value="Preprotein translocase subunit SecY"/>
    <property type="match status" value="1"/>
</dbReference>
<dbReference type="AlphaFoldDB" id="A0A1G2Q8G4"/>
<evidence type="ECO:0000256" key="10">
    <source>
        <dbReference type="HAMAP-Rule" id="MF_01465"/>
    </source>
</evidence>
<comment type="similarity">
    <text evidence="2 10 11">Belongs to the SecY/SEC61-alpha family.</text>
</comment>
<feature type="transmembrane region" description="Helical" evidence="10">
    <location>
        <begin position="309"/>
        <end position="329"/>
    </location>
</feature>
<sequence>MFNTFVTKLKLTFEDRGLRRRILFVILILALFRLGTSIFIPGVDRVALEQFFSDNQFFGLLNIFSGGGLSNLSIMMLGAGPFITASIIMQLLTLIFPSLKELYHEEGAAGRRKMAQYSRLLTVPLALIQGFSLLVLLERQGVLLPLTAFDKLAALVVVTAGAVLLMWLGEMISEYGIGNGISLLIFAGILAGLPSTITQLLINFDPGLFPTIVAFLVAAVAIVAAVVVVTEGERPIPITYAKRVRGMKVYGGISTYLPIRVNNAGVMPIIFALSILLFPQLIANFLGAINNSIAATAAEWLFAFLNNGWAYSITYFVLVFAFTFFYSAITFDPHAISENLQKSGAFIPGIRPGAQTSDFLAKVLTRLTLVGALFLGVIAMLPLAMQEITGIASLAIGGTSLLIVVSVALDFMKQVDAQLSMREY</sequence>
<evidence type="ECO:0000256" key="4">
    <source>
        <dbReference type="ARBA" id="ARBA00022692"/>
    </source>
</evidence>
<evidence type="ECO:0000256" key="5">
    <source>
        <dbReference type="ARBA" id="ARBA00022927"/>
    </source>
</evidence>
<keyword evidence="3 10" id="KW-0813">Transport</keyword>
<evidence type="ECO:0000256" key="9">
    <source>
        <dbReference type="ARBA" id="ARBA00039733"/>
    </source>
</evidence>
<dbReference type="Proteomes" id="UP000176494">
    <property type="component" value="Unassembled WGS sequence"/>
</dbReference>
<dbReference type="GO" id="GO:0006605">
    <property type="term" value="P:protein targeting"/>
    <property type="evidence" value="ECO:0007669"/>
    <property type="project" value="UniProtKB-UniRule"/>
</dbReference>